<accession>A0ABU8LH92</accession>
<organism evidence="1 2">
    <name type="scientific">Microbacterium istanbulense</name>
    <dbReference type="NCBI Taxonomy" id="3122049"/>
    <lineage>
        <taxon>Bacteria</taxon>
        <taxon>Bacillati</taxon>
        <taxon>Actinomycetota</taxon>
        <taxon>Actinomycetes</taxon>
        <taxon>Micrococcales</taxon>
        <taxon>Microbacteriaceae</taxon>
        <taxon>Microbacterium</taxon>
    </lineage>
</organism>
<proteinExistence type="predicted"/>
<evidence type="ECO:0000313" key="2">
    <source>
        <dbReference type="Proteomes" id="UP001366085"/>
    </source>
</evidence>
<name>A0ABU8LH92_9MICO</name>
<sequence>MYDALSSEALTSDELWACFAALRALDDALGELTVAAQEARQLAADAAWDVSQQGRGPAEVRRVLAVHGDNVPVYADRVRALRAGVAAMVA</sequence>
<comment type="caution">
    <text evidence="1">The sequence shown here is derived from an EMBL/GenBank/DDBJ whole genome shotgun (WGS) entry which is preliminary data.</text>
</comment>
<dbReference type="EMBL" id="JBBDGN010000001">
    <property type="protein sequence ID" value="MEJ1090578.1"/>
    <property type="molecule type" value="Genomic_DNA"/>
</dbReference>
<dbReference type="RefSeq" id="WP_337317082.1">
    <property type="nucleotide sequence ID" value="NZ_JBBDGN010000001.1"/>
</dbReference>
<keyword evidence="2" id="KW-1185">Reference proteome</keyword>
<dbReference type="Proteomes" id="UP001366085">
    <property type="component" value="Unassembled WGS sequence"/>
</dbReference>
<evidence type="ECO:0008006" key="3">
    <source>
        <dbReference type="Google" id="ProtNLM"/>
    </source>
</evidence>
<protein>
    <recommendedName>
        <fullName evidence="3">DUF222 domain-containing protein</fullName>
    </recommendedName>
</protein>
<evidence type="ECO:0000313" key="1">
    <source>
        <dbReference type="EMBL" id="MEJ1090578.1"/>
    </source>
</evidence>
<gene>
    <name evidence="1" type="ORF">WDU93_02640</name>
</gene>
<reference evidence="1 2" key="1">
    <citation type="submission" date="2024-02" db="EMBL/GenBank/DDBJ databases">
        <authorList>
            <person name="Saticioglu I.B."/>
        </authorList>
    </citation>
    <scope>NUCLEOTIDE SEQUENCE [LARGE SCALE GENOMIC DNA]</scope>
    <source>
        <strain evidence="1 2">Mu-43</strain>
    </source>
</reference>